<proteinExistence type="predicted"/>
<comment type="caution">
    <text evidence="1">The sequence shown here is derived from an EMBL/GenBank/DDBJ whole genome shotgun (WGS) entry which is preliminary data.</text>
</comment>
<name>A0ABX1JTC3_9MICC</name>
<dbReference type="SUPFAM" id="SSF51011">
    <property type="entry name" value="Glycosyl hydrolase domain"/>
    <property type="match status" value="1"/>
</dbReference>
<keyword evidence="2" id="KW-1185">Reference proteome</keyword>
<sequence length="250" mass="27770">RSWNCGVEGPTQDPAVLALRARQQRNFLATLLLSQGVPMISHGDELGRTQEGNNNAYCQDSALSWIHWDEAHQPLLEFVAAVNRLRAEHPIFRRRRFFDGRPVRRGQGEALPDIDWLGTDGLPMQPEDWDSGFGRCTGVFLNGQGIRGVDDRGERITDVNFLAYFNAHDDEVVFVLPSKEYSAQWEAVIDTAGEYAESKPLRAGRKITVQAKSMVVLRAYEEAEVEPDHSVAASLAALAGNTVTTPRPGQ</sequence>
<dbReference type="InterPro" id="IPR013780">
    <property type="entry name" value="Glyco_hydro_b"/>
</dbReference>
<organism evidence="1 2">
    <name type="scientific">Arthrobacter deserti</name>
    <dbReference type="NCBI Taxonomy" id="1742687"/>
    <lineage>
        <taxon>Bacteria</taxon>
        <taxon>Bacillati</taxon>
        <taxon>Actinomycetota</taxon>
        <taxon>Actinomycetes</taxon>
        <taxon>Micrococcales</taxon>
        <taxon>Micrococcaceae</taxon>
        <taxon>Arthrobacter</taxon>
    </lineage>
</organism>
<dbReference type="Proteomes" id="UP000523795">
    <property type="component" value="Unassembled WGS sequence"/>
</dbReference>
<accession>A0ABX1JTC3</accession>
<evidence type="ECO:0000313" key="1">
    <source>
        <dbReference type="EMBL" id="NKX52218.1"/>
    </source>
</evidence>
<dbReference type="InterPro" id="IPR017853">
    <property type="entry name" value="GH"/>
</dbReference>
<dbReference type="Gene3D" id="2.60.40.1180">
    <property type="entry name" value="Golgi alpha-mannosidase II"/>
    <property type="match status" value="1"/>
</dbReference>
<protein>
    <submittedName>
        <fullName evidence="1">Glycogen debranching enzyme</fullName>
    </submittedName>
</protein>
<dbReference type="Gene3D" id="3.20.20.80">
    <property type="entry name" value="Glycosidases"/>
    <property type="match status" value="1"/>
</dbReference>
<evidence type="ECO:0000313" key="2">
    <source>
        <dbReference type="Proteomes" id="UP000523795"/>
    </source>
</evidence>
<dbReference type="EMBL" id="JAAZSR010000448">
    <property type="protein sequence ID" value="NKX52218.1"/>
    <property type="molecule type" value="Genomic_DNA"/>
</dbReference>
<dbReference type="SUPFAM" id="SSF51445">
    <property type="entry name" value="(Trans)glycosidases"/>
    <property type="match status" value="1"/>
</dbReference>
<dbReference type="PANTHER" id="PTHR43002">
    <property type="entry name" value="GLYCOGEN DEBRANCHING ENZYME"/>
    <property type="match status" value="1"/>
</dbReference>
<gene>
    <name evidence="1" type="ORF">HER39_16910</name>
</gene>
<feature type="non-terminal residue" evidence="1">
    <location>
        <position position="1"/>
    </location>
</feature>
<reference evidence="1 2" key="1">
    <citation type="submission" date="2020-04" db="EMBL/GenBank/DDBJ databases">
        <authorList>
            <person name="Liu S."/>
        </authorList>
    </citation>
    <scope>NUCLEOTIDE SEQUENCE [LARGE SCALE GENOMIC DNA]</scope>
    <source>
        <strain evidence="1 2">CGMCC 1.15091</strain>
    </source>
</reference>